<dbReference type="STRING" id="1232681.ADIS_1016"/>
<keyword evidence="1" id="KW-0472">Membrane</keyword>
<dbReference type="Proteomes" id="UP000013909">
    <property type="component" value="Unassembled WGS sequence"/>
</dbReference>
<evidence type="ECO:0000256" key="1">
    <source>
        <dbReference type="SAM" id="Phobius"/>
    </source>
</evidence>
<dbReference type="EMBL" id="AQHR01000034">
    <property type="protein sequence ID" value="EON78501.1"/>
    <property type="molecule type" value="Genomic_DNA"/>
</dbReference>
<comment type="caution">
    <text evidence="2">The sequence shown here is derived from an EMBL/GenBank/DDBJ whole genome shotgun (WGS) entry which is preliminary data.</text>
</comment>
<name>R7ZWJ0_9BACT</name>
<accession>R7ZWJ0</accession>
<evidence type="ECO:0000313" key="2">
    <source>
        <dbReference type="EMBL" id="EON78501.1"/>
    </source>
</evidence>
<protein>
    <submittedName>
        <fullName evidence="2">Uncharacterized protein</fullName>
    </submittedName>
</protein>
<keyword evidence="1" id="KW-1133">Transmembrane helix</keyword>
<reference evidence="2 3" key="1">
    <citation type="submission" date="2013-02" db="EMBL/GenBank/DDBJ databases">
        <title>A novel strain isolated from Lonar lake, Maharashtra, India.</title>
        <authorList>
            <person name="Singh A."/>
        </authorList>
    </citation>
    <scope>NUCLEOTIDE SEQUENCE [LARGE SCALE GENOMIC DNA]</scope>
    <source>
        <strain evidence="2 3">AK24</strain>
    </source>
</reference>
<evidence type="ECO:0000313" key="3">
    <source>
        <dbReference type="Proteomes" id="UP000013909"/>
    </source>
</evidence>
<keyword evidence="1" id="KW-0812">Transmembrane</keyword>
<organism evidence="2 3">
    <name type="scientific">Lunatimonas lonarensis</name>
    <dbReference type="NCBI Taxonomy" id="1232681"/>
    <lineage>
        <taxon>Bacteria</taxon>
        <taxon>Pseudomonadati</taxon>
        <taxon>Bacteroidota</taxon>
        <taxon>Cytophagia</taxon>
        <taxon>Cytophagales</taxon>
        <taxon>Cyclobacteriaceae</taxon>
    </lineage>
</organism>
<feature type="transmembrane region" description="Helical" evidence="1">
    <location>
        <begin position="17"/>
        <end position="36"/>
    </location>
</feature>
<proteinExistence type="predicted"/>
<dbReference type="AlphaFoldDB" id="R7ZWJ0"/>
<keyword evidence="3" id="KW-1185">Reference proteome</keyword>
<gene>
    <name evidence="2" type="ORF">ADIS_1016</name>
</gene>
<sequence>MQIWEVDVRSNLCRKPLVAFLFFMGSDLWIFLGWFMEKRMLTTNNLF</sequence>